<keyword evidence="5" id="KW-1185">Reference proteome</keyword>
<dbReference type="Proteomes" id="UP000317371">
    <property type="component" value="Unassembled WGS sequence"/>
</dbReference>
<dbReference type="Pfam" id="PF02746">
    <property type="entry name" value="MR_MLE_N"/>
    <property type="match status" value="1"/>
</dbReference>
<dbReference type="NCBIfam" id="NF010624">
    <property type="entry name" value="PRK14017.1"/>
    <property type="match status" value="1"/>
</dbReference>
<comment type="caution">
    <text evidence="4">The sequence shown here is derived from an EMBL/GenBank/DDBJ whole genome shotgun (WGS) entry which is preliminary data.</text>
</comment>
<dbReference type="OrthoDB" id="9775391at2"/>
<dbReference type="GO" id="GO:0008869">
    <property type="term" value="F:galactonate dehydratase activity"/>
    <property type="evidence" value="ECO:0007669"/>
    <property type="project" value="UniProtKB-EC"/>
</dbReference>
<dbReference type="SUPFAM" id="SSF54826">
    <property type="entry name" value="Enolase N-terminal domain-like"/>
    <property type="match status" value="1"/>
</dbReference>
<dbReference type="PANTHER" id="PTHR48080">
    <property type="entry name" value="D-GALACTONATE DEHYDRATASE-RELATED"/>
    <property type="match status" value="1"/>
</dbReference>
<dbReference type="SUPFAM" id="SSF51604">
    <property type="entry name" value="Enolase C-terminal domain-like"/>
    <property type="match status" value="1"/>
</dbReference>
<dbReference type="InterPro" id="IPR034593">
    <property type="entry name" value="DgoD-like"/>
</dbReference>
<evidence type="ECO:0000313" key="4">
    <source>
        <dbReference type="EMBL" id="TQE95075.1"/>
    </source>
</evidence>
<evidence type="ECO:0000259" key="3">
    <source>
        <dbReference type="SMART" id="SM00922"/>
    </source>
</evidence>
<dbReference type="SFLD" id="SFLDS00001">
    <property type="entry name" value="Enolase"/>
    <property type="match status" value="1"/>
</dbReference>
<dbReference type="EMBL" id="VIGC01000017">
    <property type="protein sequence ID" value="TQE95075.1"/>
    <property type="molecule type" value="Genomic_DNA"/>
</dbReference>
<name>A0A540VE84_9CHLR</name>
<protein>
    <submittedName>
        <fullName evidence="4">Galactonate dehydratase</fullName>
        <ecNumber evidence="4">4.2.1.6</ecNumber>
    </submittedName>
</protein>
<proteinExistence type="predicted"/>
<dbReference type="InterPro" id="IPR013341">
    <property type="entry name" value="Mandelate_racemase_N_dom"/>
</dbReference>
<feature type="region of interest" description="Disordered" evidence="2">
    <location>
        <begin position="20"/>
        <end position="39"/>
    </location>
</feature>
<dbReference type="Pfam" id="PF13378">
    <property type="entry name" value="MR_MLE_C"/>
    <property type="match status" value="1"/>
</dbReference>
<dbReference type="Gene3D" id="3.30.390.10">
    <property type="entry name" value="Enolase-like, N-terminal domain"/>
    <property type="match status" value="1"/>
</dbReference>
<dbReference type="PANTHER" id="PTHR48080:SF2">
    <property type="entry name" value="D-GALACTONATE DEHYDRATASE"/>
    <property type="match status" value="1"/>
</dbReference>
<dbReference type="AlphaFoldDB" id="A0A540VE84"/>
<feature type="domain" description="Mandelate racemase/muconate lactonizing enzyme C-terminal" evidence="3">
    <location>
        <begin position="187"/>
        <end position="291"/>
    </location>
</feature>
<dbReference type="InterPro" id="IPR013342">
    <property type="entry name" value="Mandelate_racemase_C"/>
</dbReference>
<keyword evidence="1 4" id="KW-0456">Lyase</keyword>
<dbReference type="InterPro" id="IPR029017">
    <property type="entry name" value="Enolase-like_N"/>
</dbReference>
<reference evidence="4 5" key="1">
    <citation type="submission" date="2019-06" db="EMBL/GenBank/DDBJ databases">
        <title>Genome sequence of Litorilinea aerophila BAA-2444.</title>
        <authorList>
            <person name="Maclea K.S."/>
            <person name="Maurais E.G."/>
            <person name="Iannazzi L.C."/>
        </authorList>
    </citation>
    <scope>NUCLEOTIDE SEQUENCE [LARGE SCALE GENOMIC DNA]</scope>
    <source>
        <strain evidence="4 5">ATCC BAA-2444</strain>
    </source>
</reference>
<gene>
    <name evidence="4" type="primary">dgoD</name>
    <name evidence="4" type="ORF">FKZ61_13940</name>
</gene>
<dbReference type="InParanoid" id="A0A540VE84"/>
<dbReference type="InterPro" id="IPR018110">
    <property type="entry name" value="Mandel_Rmase/mucon_lact_enz_CS"/>
</dbReference>
<sequence>MILIIGPRPATISCRATCSQAGDPIPRQSPEISQEQPKPISDHARITHKMGVTMKIADLQILRMAASHAAATNWTFVKIYTDTGLYGIGEASAQYKDEALMAELQAFKRFLIGKDPFQIEHIWTSLHRRVTWTGGPVTMSAISAIDLALWDIKGKALGVPVYELLGGKVRETVPLYANGWFAGADSPEEYARQAAKTVAQGYRCVKLYPFRGAQVITPERLELGVARVAAVREAVGPHCEIGVDIRGRLNIWSARRVAQKLEPYDIAWLEEPILFDNVDAMAALAHSVRVPVATGEQLYTRWEFRSLLEKNAVGIIQPDICHAGGMSELKKIATAAETYYVTVAPHNSNGPISTVASLHLDINIPNGFMQELFINHLDRYNEVLDRPLQIVDGACIVPDGPGWGVDLREEVIRRYPPLDFTPVESEPYRDFF</sequence>
<dbReference type="Gene3D" id="3.20.20.120">
    <property type="entry name" value="Enolase-like C-terminal domain"/>
    <property type="match status" value="1"/>
</dbReference>
<dbReference type="CDD" id="cd03316">
    <property type="entry name" value="MR_like"/>
    <property type="match status" value="1"/>
</dbReference>
<evidence type="ECO:0000313" key="5">
    <source>
        <dbReference type="Proteomes" id="UP000317371"/>
    </source>
</evidence>
<organism evidence="4 5">
    <name type="scientific">Litorilinea aerophila</name>
    <dbReference type="NCBI Taxonomy" id="1204385"/>
    <lineage>
        <taxon>Bacteria</taxon>
        <taxon>Bacillati</taxon>
        <taxon>Chloroflexota</taxon>
        <taxon>Caldilineae</taxon>
        <taxon>Caldilineales</taxon>
        <taxon>Caldilineaceae</taxon>
        <taxon>Litorilinea</taxon>
    </lineage>
</organism>
<evidence type="ECO:0000256" key="2">
    <source>
        <dbReference type="SAM" id="MobiDB-lite"/>
    </source>
</evidence>
<accession>A0A540VE84</accession>
<dbReference type="InterPro" id="IPR029065">
    <property type="entry name" value="Enolase_C-like"/>
</dbReference>
<evidence type="ECO:0000256" key="1">
    <source>
        <dbReference type="ARBA" id="ARBA00023239"/>
    </source>
</evidence>
<dbReference type="GO" id="GO:0009063">
    <property type="term" value="P:amino acid catabolic process"/>
    <property type="evidence" value="ECO:0007669"/>
    <property type="project" value="InterPro"/>
</dbReference>
<dbReference type="PROSITE" id="PS00908">
    <property type="entry name" value="MR_MLE_1"/>
    <property type="match status" value="1"/>
</dbReference>
<dbReference type="EC" id="4.2.1.6" evidence="4"/>
<dbReference type="InterPro" id="IPR036849">
    <property type="entry name" value="Enolase-like_C_sf"/>
</dbReference>
<dbReference type="SFLD" id="SFLDG00179">
    <property type="entry name" value="mandelate_racemase"/>
    <property type="match status" value="1"/>
</dbReference>
<dbReference type="SMART" id="SM00922">
    <property type="entry name" value="MR_MLE"/>
    <property type="match status" value="1"/>
</dbReference>